<protein>
    <submittedName>
        <fullName evidence="3">Uncharacterized protein</fullName>
    </submittedName>
</protein>
<feature type="compositionally biased region" description="Basic and acidic residues" evidence="1">
    <location>
        <begin position="318"/>
        <end position="327"/>
    </location>
</feature>
<dbReference type="EMBL" id="JBBXMP010000042">
    <property type="protein sequence ID" value="KAL0065878.1"/>
    <property type="molecule type" value="Genomic_DNA"/>
</dbReference>
<keyword evidence="2" id="KW-0472">Membrane</keyword>
<sequence>MDTRVWAPASNGQPGGDPTTTTRPQDGISSGGDTPKISRPVIAGIVVSAAGALFLLVALLWRWTRSRKFRYSSLYNAGDGSLPTASAEKLSQQRSRRYKGSTWKRVSPFDICANLGRRWSRRRSSHRLEPSSFDTEVFVASRDQPATRALPDDPERHSGAARRSTTSDMNDEGIPDEDYRTIVNNCGVTLSPGTLPRLEVDLPPRFEWSDVRSSTRSNFGTDYKDEEGPADPESGIDGPYTHYCGYRTPTARTPVADLIRSPNISVETTDSMDTPARTNALARSYSLRSLAGSTDSERRMEMERDLADQTESEWAMPHYREQTRYEDPPDYAATVASSQEYR</sequence>
<feature type="region of interest" description="Disordered" evidence="1">
    <location>
        <begin position="213"/>
        <end position="239"/>
    </location>
</feature>
<organism evidence="3 4">
    <name type="scientific">Marasmius tenuissimus</name>
    <dbReference type="NCBI Taxonomy" id="585030"/>
    <lineage>
        <taxon>Eukaryota</taxon>
        <taxon>Fungi</taxon>
        <taxon>Dikarya</taxon>
        <taxon>Basidiomycota</taxon>
        <taxon>Agaricomycotina</taxon>
        <taxon>Agaricomycetes</taxon>
        <taxon>Agaricomycetidae</taxon>
        <taxon>Agaricales</taxon>
        <taxon>Marasmiineae</taxon>
        <taxon>Marasmiaceae</taxon>
        <taxon>Marasmius</taxon>
    </lineage>
</organism>
<dbReference type="Proteomes" id="UP001437256">
    <property type="component" value="Unassembled WGS sequence"/>
</dbReference>
<keyword evidence="2" id="KW-0812">Transmembrane</keyword>
<evidence type="ECO:0000256" key="1">
    <source>
        <dbReference type="SAM" id="MobiDB-lite"/>
    </source>
</evidence>
<evidence type="ECO:0000313" key="4">
    <source>
        <dbReference type="Proteomes" id="UP001437256"/>
    </source>
</evidence>
<feature type="region of interest" description="Disordered" evidence="1">
    <location>
        <begin position="143"/>
        <end position="177"/>
    </location>
</feature>
<keyword evidence="2" id="KW-1133">Transmembrane helix</keyword>
<evidence type="ECO:0000256" key="2">
    <source>
        <dbReference type="SAM" id="Phobius"/>
    </source>
</evidence>
<reference evidence="3 4" key="1">
    <citation type="submission" date="2024-05" db="EMBL/GenBank/DDBJ databases">
        <title>A draft genome resource for the thread blight pathogen Marasmius tenuissimus strain MS-2.</title>
        <authorList>
            <person name="Yulfo-Soto G.E."/>
            <person name="Baruah I.K."/>
            <person name="Amoako-Attah I."/>
            <person name="Bukari Y."/>
            <person name="Meinhardt L.W."/>
            <person name="Bailey B.A."/>
            <person name="Cohen S.P."/>
        </authorList>
    </citation>
    <scope>NUCLEOTIDE SEQUENCE [LARGE SCALE GENOMIC DNA]</scope>
    <source>
        <strain evidence="3 4">MS-2</strain>
    </source>
</reference>
<feature type="region of interest" description="Disordered" evidence="1">
    <location>
        <begin position="1"/>
        <end position="35"/>
    </location>
</feature>
<feature type="compositionally biased region" description="Basic and acidic residues" evidence="1">
    <location>
        <begin position="295"/>
        <end position="307"/>
    </location>
</feature>
<name>A0ABR2ZWZ4_9AGAR</name>
<comment type="caution">
    <text evidence="3">The sequence shown here is derived from an EMBL/GenBank/DDBJ whole genome shotgun (WGS) entry which is preliminary data.</text>
</comment>
<proteinExistence type="predicted"/>
<feature type="region of interest" description="Disordered" evidence="1">
    <location>
        <begin position="291"/>
        <end position="342"/>
    </location>
</feature>
<evidence type="ECO:0000313" key="3">
    <source>
        <dbReference type="EMBL" id="KAL0065878.1"/>
    </source>
</evidence>
<accession>A0ABR2ZWZ4</accession>
<feature type="compositionally biased region" description="Polar residues" evidence="1">
    <location>
        <begin position="18"/>
        <end position="32"/>
    </location>
</feature>
<gene>
    <name evidence="3" type="ORF">AAF712_007182</name>
</gene>
<keyword evidence="4" id="KW-1185">Reference proteome</keyword>
<feature type="transmembrane region" description="Helical" evidence="2">
    <location>
        <begin position="41"/>
        <end position="61"/>
    </location>
</feature>